<proteinExistence type="predicted"/>
<feature type="signal peptide" evidence="2">
    <location>
        <begin position="1"/>
        <end position="30"/>
    </location>
</feature>
<evidence type="ECO:0000313" key="3">
    <source>
        <dbReference type="EMBL" id="BAU47796.1"/>
    </source>
</evidence>
<dbReference type="OrthoDB" id="9881214at2"/>
<sequence>MHLVLIKQALNARLALLVVLGALLPGCVTDQSQTTAPSYVHTTGAEFADGVVRPLVELMALVSAFYVAEGKPPEDRDALAAFAAKTGKSIDGQRFRRLEFSEVADRPVVRVLVESPSSLSDTGQIVTSWRLWLDKSRTRADSAAFAVDSESHICIEWEPSALDSKRKSFRELVIDHLAKRPVSRQICLGPSRPRTTGADERIKQKLEERLDEIRRRQPATGPD</sequence>
<evidence type="ECO:0000256" key="1">
    <source>
        <dbReference type="SAM" id="MobiDB-lite"/>
    </source>
</evidence>
<organism evidence="3 4">
    <name type="scientific">Sulfurifustis variabilis</name>
    <dbReference type="NCBI Taxonomy" id="1675686"/>
    <lineage>
        <taxon>Bacteria</taxon>
        <taxon>Pseudomonadati</taxon>
        <taxon>Pseudomonadota</taxon>
        <taxon>Gammaproteobacteria</taxon>
        <taxon>Acidiferrobacterales</taxon>
        <taxon>Acidiferrobacteraceae</taxon>
        <taxon>Sulfurifustis</taxon>
    </lineage>
</organism>
<protein>
    <recommendedName>
        <fullName evidence="5">Lipoprotein</fullName>
    </recommendedName>
</protein>
<feature type="region of interest" description="Disordered" evidence="1">
    <location>
        <begin position="187"/>
        <end position="223"/>
    </location>
</feature>
<keyword evidence="2" id="KW-0732">Signal</keyword>
<feature type="compositionally biased region" description="Basic and acidic residues" evidence="1">
    <location>
        <begin position="197"/>
        <end position="215"/>
    </location>
</feature>
<evidence type="ECO:0000256" key="2">
    <source>
        <dbReference type="SAM" id="SignalP"/>
    </source>
</evidence>
<dbReference type="Proteomes" id="UP000218899">
    <property type="component" value="Chromosome"/>
</dbReference>
<evidence type="ECO:0008006" key="5">
    <source>
        <dbReference type="Google" id="ProtNLM"/>
    </source>
</evidence>
<reference evidence="3 4" key="1">
    <citation type="submission" date="2015-08" db="EMBL/GenBank/DDBJ databases">
        <title>Complete genome sequence of Sulfurifustis variabilis.</title>
        <authorList>
            <person name="Miura A."/>
            <person name="Kojima H."/>
            <person name="Fukui M."/>
        </authorList>
    </citation>
    <scope>NUCLEOTIDE SEQUENCE [LARGE SCALE GENOMIC DNA]</scope>
    <source>
        <strain evidence="4">skN76</strain>
    </source>
</reference>
<dbReference type="KEGG" id="sva:SVA_1221"/>
<evidence type="ECO:0000313" key="4">
    <source>
        <dbReference type="Proteomes" id="UP000218899"/>
    </source>
</evidence>
<keyword evidence="4" id="KW-1185">Reference proteome</keyword>
<name>A0A1B4V2M9_9GAMM</name>
<dbReference type="RefSeq" id="WP_096460192.1">
    <property type="nucleotide sequence ID" value="NZ_AP014936.1"/>
</dbReference>
<dbReference type="AlphaFoldDB" id="A0A1B4V2M9"/>
<accession>A0A1B4V2M9</accession>
<feature type="chain" id="PRO_5008571275" description="Lipoprotein" evidence="2">
    <location>
        <begin position="31"/>
        <end position="223"/>
    </location>
</feature>
<dbReference type="EMBL" id="AP014936">
    <property type="protein sequence ID" value="BAU47796.1"/>
    <property type="molecule type" value="Genomic_DNA"/>
</dbReference>
<gene>
    <name evidence="3" type="ORF">SVA_1221</name>
</gene>